<dbReference type="GeneID" id="104996592"/>
<sequence length="283" mass="31383">MCPVPSTVHLEPICCECQAKFGGYLPVPRAKAALPYWVPRSLRPQNQIQKMVRSYIPKTTKACPCPCHRFGGHLPMPRDQAVMPYWVPQVLRSHKKVVKRQQSFKGVPAPLDVRSGYNRWRICGEGRHLLKWQQLQALPQAGPVASGQPESPPASLLPLNLSLLTLLHALLRVMEAIRSPVDVRAGRGARRCRETYAPSLRICYRPRGSLSARKLELSRSVHTIPISIITITVIPIISIFIAILTHLIATISSMIQAFCATSGCLAGGLDYSSVVQMQPYLKA</sequence>
<dbReference type="Pfam" id="PF15132">
    <property type="entry name" value="DUF4568"/>
    <property type="match status" value="1"/>
</dbReference>
<protein>
    <submittedName>
        <fullName evidence="3">Uncharacterized protein C16orf95 homolog</fullName>
    </submittedName>
</protein>
<dbReference type="KEGG" id="bbis:104996592"/>
<keyword evidence="1" id="KW-0472">Membrane</keyword>
<evidence type="ECO:0000313" key="3">
    <source>
        <dbReference type="RefSeq" id="XP_010849173.1"/>
    </source>
</evidence>
<dbReference type="InterPro" id="IPR027919">
    <property type="entry name" value="DUF4568"/>
</dbReference>
<proteinExistence type="predicted"/>
<dbReference type="OrthoDB" id="9789756at2759"/>
<keyword evidence="2" id="KW-1185">Reference proteome</keyword>
<evidence type="ECO:0000313" key="2">
    <source>
        <dbReference type="Proteomes" id="UP000515208"/>
    </source>
</evidence>
<dbReference type="Proteomes" id="UP000515208">
    <property type="component" value="Unplaced"/>
</dbReference>
<gene>
    <name evidence="3" type="primary">LOC104996592</name>
</gene>
<dbReference type="AlphaFoldDB" id="A0A6P3I3W1"/>
<dbReference type="RefSeq" id="XP_010849173.1">
    <property type="nucleotide sequence ID" value="XM_010850871.1"/>
</dbReference>
<accession>A0A6P3I3W1</accession>
<keyword evidence="1" id="KW-0812">Transmembrane</keyword>
<name>A0A6P3I3W1_BISBB</name>
<dbReference type="PANTHER" id="PTHR14693">
    <property type="entry name" value="RIKEN CDNA 1700018B08"/>
    <property type="match status" value="1"/>
</dbReference>
<feature type="transmembrane region" description="Helical" evidence="1">
    <location>
        <begin position="224"/>
        <end position="248"/>
    </location>
</feature>
<keyword evidence="1" id="KW-1133">Transmembrane helix</keyword>
<reference evidence="3" key="1">
    <citation type="submission" date="2025-08" db="UniProtKB">
        <authorList>
            <consortium name="RefSeq"/>
        </authorList>
    </citation>
    <scope>IDENTIFICATION</scope>
    <source>
        <tissue evidence="3">Blood</tissue>
    </source>
</reference>
<dbReference type="PANTHER" id="PTHR14693:SF0">
    <property type="entry name" value="RIKEN CDNA 1700018B08 GENE"/>
    <property type="match status" value="1"/>
</dbReference>
<organism evidence="2 3">
    <name type="scientific">Bison bison bison</name>
    <name type="common">North American plains bison</name>
    <dbReference type="NCBI Taxonomy" id="43346"/>
    <lineage>
        <taxon>Eukaryota</taxon>
        <taxon>Metazoa</taxon>
        <taxon>Chordata</taxon>
        <taxon>Craniata</taxon>
        <taxon>Vertebrata</taxon>
        <taxon>Euteleostomi</taxon>
        <taxon>Mammalia</taxon>
        <taxon>Eutheria</taxon>
        <taxon>Laurasiatheria</taxon>
        <taxon>Artiodactyla</taxon>
        <taxon>Ruminantia</taxon>
        <taxon>Pecora</taxon>
        <taxon>Bovidae</taxon>
        <taxon>Bovinae</taxon>
        <taxon>Bison</taxon>
    </lineage>
</organism>
<evidence type="ECO:0000256" key="1">
    <source>
        <dbReference type="SAM" id="Phobius"/>
    </source>
</evidence>